<dbReference type="EMBL" id="JWZT01002018">
    <property type="protein sequence ID" value="KII70570.1"/>
    <property type="molecule type" value="Genomic_DNA"/>
</dbReference>
<dbReference type="GO" id="GO:0003676">
    <property type="term" value="F:nucleic acid binding"/>
    <property type="evidence" value="ECO:0007669"/>
    <property type="project" value="InterPro"/>
</dbReference>
<protein>
    <recommendedName>
        <fullName evidence="3">Integrase catalytic domain-containing protein</fullName>
    </recommendedName>
</protein>
<reference evidence="1 2" key="1">
    <citation type="journal article" date="2014" name="Genome Biol. Evol.">
        <title>The genome of the myxosporean Thelohanellus kitauei shows adaptations to nutrient acquisition within its fish host.</title>
        <authorList>
            <person name="Yang Y."/>
            <person name="Xiong J."/>
            <person name="Zhou Z."/>
            <person name="Huo F."/>
            <person name="Miao W."/>
            <person name="Ran C."/>
            <person name="Liu Y."/>
            <person name="Zhang J."/>
            <person name="Feng J."/>
            <person name="Wang M."/>
            <person name="Wang M."/>
            <person name="Wang L."/>
            <person name="Yao B."/>
        </authorList>
    </citation>
    <scope>NUCLEOTIDE SEQUENCE [LARGE SCALE GENOMIC DNA]</scope>
    <source>
        <strain evidence="1">Wuqing</strain>
    </source>
</reference>
<comment type="caution">
    <text evidence="1">The sequence shown here is derived from an EMBL/GenBank/DDBJ whole genome shotgun (WGS) entry which is preliminary data.</text>
</comment>
<dbReference type="Proteomes" id="UP000031668">
    <property type="component" value="Unassembled WGS sequence"/>
</dbReference>
<organism evidence="1 2">
    <name type="scientific">Thelohanellus kitauei</name>
    <name type="common">Myxosporean</name>
    <dbReference type="NCBI Taxonomy" id="669202"/>
    <lineage>
        <taxon>Eukaryota</taxon>
        <taxon>Metazoa</taxon>
        <taxon>Cnidaria</taxon>
        <taxon>Myxozoa</taxon>
        <taxon>Myxosporea</taxon>
        <taxon>Bivalvulida</taxon>
        <taxon>Platysporina</taxon>
        <taxon>Myxobolidae</taxon>
        <taxon>Thelohanellus</taxon>
    </lineage>
</organism>
<name>A0A0C2N2H5_THEKT</name>
<proteinExistence type="predicted"/>
<dbReference type="Gene3D" id="3.30.420.10">
    <property type="entry name" value="Ribonuclease H-like superfamily/Ribonuclease H"/>
    <property type="match status" value="1"/>
</dbReference>
<dbReference type="SUPFAM" id="SSF53098">
    <property type="entry name" value="Ribonuclease H-like"/>
    <property type="match status" value="1"/>
</dbReference>
<evidence type="ECO:0008006" key="3">
    <source>
        <dbReference type="Google" id="ProtNLM"/>
    </source>
</evidence>
<evidence type="ECO:0000313" key="1">
    <source>
        <dbReference type="EMBL" id="KII70570.1"/>
    </source>
</evidence>
<evidence type="ECO:0000313" key="2">
    <source>
        <dbReference type="Proteomes" id="UP000031668"/>
    </source>
</evidence>
<dbReference type="InterPro" id="IPR036397">
    <property type="entry name" value="RNaseH_sf"/>
</dbReference>
<gene>
    <name evidence="1" type="ORF">RF11_04929</name>
</gene>
<sequence>MFGYLARPDLKIFVPARVLNIFSSPYHPQSNGLAERFIQTFKTSISKSLDEDSNLEDAVVDCLGSYRAHHSIVGSVHMKCCSDDSLEMKFRLRFRMQAISNLPNQNSKKTS</sequence>
<dbReference type="AlphaFoldDB" id="A0A0C2N2H5"/>
<dbReference type="InterPro" id="IPR012337">
    <property type="entry name" value="RNaseH-like_sf"/>
</dbReference>
<keyword evidence="2" id="KW-1185">Reference proteome</keyword>
<dbReference type="OrthoDB" id="10069874at2759"/>
<accession>A0A0C2N2H5</accession>